<evidence type="ECO:0000313" key="27">
    <source>
        <dbReference type="Proteomes" id="UP000029844"/>
    </source>
</evidence>
<reference evidence="12 27" key="1">
    <citation type="submission" date="2014-05" db="EMBL/GenBank/DDBJ databases">
        <title>Novel Listeriaceae from food processing environments.</title>
        <authorList>
            <person name="den Bakker H.C."/>
        </authorList>
    </citation>
    <scope>NUCLEOTIDE SEQUENCE [LARGE SCALE GENOMIC DNA]</scope>
    <source>
        <strain evidence="12 27">FSL A5-0281</strain>
    </source>
</reference>
<dbReference type="RefSeq" id="WP_036085932.1">
    <property type="nucleotide sequence ID" value="NZ_CBCSHQ010000004.1"/>
</dbReference>
<evidence type="ECO:0000313" key="38">
    <source>
        <dbReference type="Proteomes" id="UP000547643"/>
    </source>
</evidence>
<proteinExistence type="inferred from homology"/>
<accession>A0A099W8E2</accession>
<dbReference type="PANTHER" id="PTHR35457">
    <property type="entry name" value="HEME A SYNTHASE"/>
    <property type="match status" value="1"/>
</dbReference>
<organism evidence="12 27">
    <name type="scientific">Listeria booriae</name>
    <dbReference type="NCBI Taxonomy" id="1552123"/>
    <lineage>
        <taxon>Bacteria</taxon>
        <taxon>Bacillati</taxon>
        <taxon>Bacillota</taxon>
        <taxon>Bacilli</taxon>
        <taxon>Bacillales</taxon>
        <taxon>Listeriaceae</taxon>
        <taxon>Listeria</taxon>
    </lineage>
</organism>
<keyword evidence="3 11" id="KW-0812">Transmembrane</keyword>
<dbReference type="STRING" id="1552123.EP57_09235"/>
<dbReference type="Proteomes" id="UP000550367">
    <property type="component" value="Unassembled WGS sequence"/>
</dbReference>
<evidence type="ECO:0000313" key="31">
    <source>
        <dbReference type="Proteomes" id="UP000533953"/>
    </source>
</evidence>
<evidence type="ECO:0000313" key="35">
    <source>
        <dbReference type="Proteomes" id="UP000543379"/>
    </source>
</evidence>
<evidence type="ECO:0000313" key="21">
    <source>
        <dbReference type="EMBL" id="MBC2004020.1"/>
    </source>
</evidence>
<dbReference type="GO" id="GO:0046872">
    <property type="term" value="F:metal ion binding"/>
    <property type="evidence" value="ECO:0007669"/>
    <property type="project" value="UniProtKB-KW"/>
</dbReference>
<protein>
    <recommendedName>
        <fullName evidence="11">Heme A synthase</fullName>
        <shortName evidence="11">HAS</shortName>
        <ecNumber evidence="11">1.17.99.9</ecNumber>
    </recommendedName>
    <alternativeName>
        <fullName evidence="11">Cytochrome aa3-controlling protein</fullName>
    </alternativeName>
</protein>
<dbReference type="EMBL" id="JAARRW010000001">
    <property type="protein sequence ID" value="MBC1560689.1"/>
    <property type="molecule type" value="Genomic_DNA"/>
</dbReference>
<dbReference type="Proteomes" id="UP000543379">
    <property type="component" value="Unassembled WGS sequence"/>
</dbReference>
<dbReference type="OrthoDB" id="9816428at2"/>
<feature type="transmembrane region" description="Helical" evidence="11">
    <location>
        <begin position="93"/>
        <end position="114"/>
    </location>
</feature>
<sequence length="305" mass="34381">MKTFLKVWSVLTILCMTFVVFGGALVTKTGSADGCGNTWPLCNGQFVRLTDITPEKIIEVMHRLTTGISSIFVIVLAICAWIYIKDRRETKPLAIVAVAFLVLQAFMGAAAVMWGQNPYIMALHFGISIICYAAIVLLCLLIFEVDNKFDARNMVIGTKLKVNLYLLTIYTYIAVYTGALVRHEKASLAVPAWPFENGSFVMPTSVQDYVQYLHRLAALILVVWILYVTWIVFREYSHYRVLKYAMILEIIFVAAQAFTGIMSVVTNVNLYIALAHSLIITMMFALMTYLCLLASRSKQNRLKIK</sequence>
<dbReference type="EMBL" id="JAARVG010000001">
    <property type="protein sequence ID" value="MBC1792039.1"/>
    <property type="molecule type" value="Genomic_DNA"/>
</dbReference>
<evidence type="ECO:0000313" key="32">
    <source>
        <dbReference type="Proteomes" id="UP000539064"/>
    </source>
</evidence>
<dbReference type="EMBL" id="JAARRU010000001">
    <property type="protein sequence ID" value="MBC1564462.1"/>
    <property type="molecule type" value="Genomic_DNA"/>
</dbReference>
<keyword evidence="7 11" id="KW-0408">Iron</keyword>
<comment type="similarity">
    <text evidence="11">Belongs to the COX15/CtaA family. Type 1 subfamily.</text>
</comment>
<evidence type="ECO:0000256" key="10">
    <source>
        <dbReference type="ARBA" id="ARBA00023157"/>
    </source>
</evidence>
<keyword evidence="8 11" id="KW-0350">Heme biosynthesis</keyword>
<evidence type="ECO:0000313" key="36">
    <source>
        <dbReference type="Proteomes" id="UP000546244"/>
    </source>
</evidence>
<evidence type="ECO:0000313" key="23">
    <source>
        <dbReference type="EMBL" id="MBC2165378.1"/>
    </source>
</evidence>
<evidence type="ECO:0000313" key="41">
    <source>
        <dbReference type="Proteomes" id="UP000586951"/>
    </source>
</evidence>
<evidence type="ECO:0000313" key="29">
    <source>
        <dbReference type="Proteomes" id="UP000529446"/>
    </source>
</evidence>
<dbReference type="InterPro" id="IPR050450">
    <property type="entry name" value="COX15/CtaA_HemeA_synthase"/>
</dbReference>
<dbReference type="eggNOG" id="COG1612">
    <property type="taxonomic scope" value="Bacteria"/>
</dbReference>
<feature type="transmembrane region" description="Helical" evidence="11">
    <location>
        <begin position="7"/>
        <end position="26"/>
    </location>
</feature>
<dbReference type="GO" id="GO:0006784">
    <property type="term" value="P:heme A biosynthetic process"/>
    <property type="evidence" value="ECO:0007669"/>
    <property type="project" value="UniProtKB-UniRule"/>
</dbReference>
<dbReference type="Proteomes" id="UP000029844">
    <property type="component" value="Unassembled WGS sequence"/>
</dbReference>
<dbReference type="InterPro" id="IPR023755">
    <property type="entry name" value="HemeA_Synthase_type1"/>
</dbReference>
<dbReference type="EMBL" id="JAARWW010000004">
    <property type="protein sequence ID" value="MBC2004020.1"/>
    <property type="molecule type" value="Genomic_DNA"/>
</dbReference>
<evidence type="ECO:0000313" key="40">
    <source>
        <dbReference type="Proteomes" id="UP000550367"/>
    </source>
</evidence>
<dbReference type="Proteomes" id="UP000541955">
    <property type="component" value="Unassembled WGS sequence"/>
</dbReference>
<keyword evidence="10" id="KW-1015">Disulfide bond</keyword>
<comment type="catalytic activity">
    <reaction evidence="11">
        <text>Fe(II)-heme o + 2 A + H2O = Fe(II)-heme a + 2 AH2</text>
        <dbReference type="Rhea" id="RHEA:63388"/>
        <dbReference type="ChEBI" id="CHEBI:13193"/>
        <dbReference type="ChEBI" id="CHEBI:15377"/>
        <dbReference type="ChEBI" id="CHEBI:17499"/>
        <dbReference type="ChEBI" id="CHEBI:60530"/>
        <dbReference type="ChEBI" id="CHEBI:61715"/>
        <dbReference type="EC" id="1.17.99.9"/>
    </reaction>
</comment>
<dbReference type="EMBL" id="JAARYH010000001">
    <property type="protein sequence ID" value="MBC2165378.1"/>
    <property type="molecule type" value="Genomic_DNA"/>
</dbReference>
<feature type="binding site" description="axial binding residue" evidence="11">
    <location>
        <position position="214"/>
    </location>
    <ligand>
        <name>heme</name>
        <dbReference type="ChEBI" id="CHEBI:30413"/>
    </ligand>
    <ligandPart>
        <name>Fe</name>
        <dbReference type="ChEBI" id="CHEBI:18248"/>
    </ligandPart>
</feature>
<dbReference type="EMBL" id="JAARVD010000001">
    <property type="protein sequence ID" value="MBC1795291.1"/>
    <property type="molecule type" value="Genomic_DNA"/>
</dbReference>
<evidence type="ECO:0000313" key="17">
    <source>
        <dbReference type="EMBL" id="MBC1564462.1"/>
    </source>
</evidence>
<feature type="transmembrane region" description="Helical" evidence="11">
    <location>
        <begin position="120"/>
        <end position="143"/>
    </location>
</feature>
<evidence type="ECO:0000313" key="15">
    <source>
        <dbReference type="EMBL" id="MBC1490346.1"/>
    </source>
</evidence>
<comment type="pathway">
    <text evidence="11">Porphyrin-containing compound metabolism; heme A biosynthesis; heme A from heme O: step 1/1.</text>
</comment>
<keyword evidence="6 11" id="KW-0560">Oxidoreductase</keyword>
<dbReference type="EMBL" id="JAARUV010000001">
    <property type="protein sequence ID" value="MBC1777916.1"/>
    <property type="molecule type" value="Genomic_DNA"/>
</dbReference>
<evidence type="ECO:0000256" key="3">
    <source>
        <dbReference type="ARBA" id="ARBA00022692"/>
    </source>
</evidence>
<reference evidence="28 29" key="2">
    <citation type="submission" date="2020-03" db="EMBL/GenBank/DDBJ databases">
        <title>Soil Listeria distribution.</title>
        <authorList>
            <person name="Liao J."/>
            <person name="Wiedmann M."/>
        </authorList>
    </citation>
    <scope>NUCLEOTIDE SEQUENCE [LARGE SCALE GENOMIC DNA]</scope>
    <source>
        <strain evidence="25 40">FSL L7-0153</strain>
        <strain evidence="23 28">FSL L7-0245</strain>
        <strain evidence="24 33">FSL L7-0259</strain>
        <strain evidence="22 29">FSL L7-0360</strain>
        <strain evidence="21 37">FSL L7-0435</strain>
        <strain evidence="19 32">FSL L7-0978</strain>
        <strain evidence="20 39">FSL L7-0990</strain>
        <strain evidence="18 38">FSL L7-1017</strain>
        <strain evidence="16 34">FSL L7-1387</strain>
        <strain evidence="17 41">FSL L7-1427</strain>
        <strain evidence="15 31">FSL L7-1547</strain>
        <strain evidence="13 35">FSL L7-1816</strain>
        <strain evidence="14 30">FSL L7-1833</strain>
        <strain evidence="26 36">FSL L7-1850</strain>
    </source>
</reference>
<dbReference type="GO" id="GO:0005886">
    <property type="term" value="C:plasma membrane"/>
    <property type="evidence" value="ECO:0007669"/>
    <property type="project" value="UniProtKB-SubCell"/>
</dbReference>
<feature type="transmembrane region" description="Helical" evidence="11">
    <location>
        <begin position="245"/>
        <end position="265"/>
    </location>
</feature>
<dbReference type="Proteomes" id="UP000548082">
    <property type="component" value="Unassembled WGS sequence"/>
</dbReference>
<dbReference type="HAMAP" id="MF_01664">
    <property type="entry name" value="HemeA_synth_type1"/>
    <property type="match status" value="1"/>
</dbReference>
<dbReference type="EMBL" id="JAASTX010000001">
    <property type="protein sequence ID" value="MBC1490346.1"/>
    <property type="molecule type" value="Genomic_DNA"/>
</dbReference>
<evidence type="ECO:0000313" key="13">
    <source>
        <dbReference type="EMBL" id="MBC1315588.1"/>
    </source>
</evidence>
<dbReference type="EMBL" id="JNFA01000023">
    <property type="protein sequence ID" value="KGL40728.1"/>
    <property type="molecule type" value="Genomic_DNA"/>
</dbReference>
<evidence type="ECO:0000313" key="33">
    <source>
        <dbReference type="Proteomes" id="UP000541735"/>
    </source>
</evidence>
<evidence type="ECO:0000256" key="11">
    <source>
        <dbReference type="HAMAP-Rule" id="MF_01664"/>
    </source>
</evidence>
<evidence type="ECO:0000256" key="6">
    <source>
        <dbReference type="ARBA" id="ARBA00023002"/>
    </source>
</evidence>
<evidence type="ECO:0000313" key="39">
    <source>
        <dbReference type="Proteomes" id="UP000548082"/>
    </source>
</evidence>
<dbReference type="Proteomes" id="UP000586951">
    <property type="component" value="Unassembled WGS sequence"/>
</dbReference>
<dbReference type="Proteomes" id="UP000539064">
    <property type="component" value="Unassembled WGS sequence"/>
</dbReference>
<evidence type="ECO:0000256" key="1">
    <source>
        <dbReference type="ARBA" id="ARBA00004141"/>
    </source>
</evidence>
<dbReference type="Proteomes" id="UP000533953">
    <property type="component" value="Unassembled WGS sequence"/>
</dbReference>
<dbReference type="Proteomes" id="UP000541735">
    <property type="component" value="Unassembled WGS sequence"/>
</dbReference>
<dbReference type="PANTHER" id="PTHR35457:SF1">
    <property type="entry name" value="HEME A SYNTHASE"/>
    <property type="match status" value="1"/>
</dbReference>
<dbReference type="GO" id="GO:0120547">
    <property type="term" value="F:heme A synthase activity"/>
    <property type="evidence" value="ECO:0007669"/>
    <property type="project" value="UniProtKB-EC"/>
</dbReference>
<evidence type="ECO:0000256" key="5">
    <source>
        <dbReference type="ARBA" id="ARBA00022989"/>
    </source>
</evidence>
<evidence type="ECO:0000256" key="9">
    <source>
        <dbReference type="ARBA" id="ARBA00023136"/>
    </source>
</evidence>
<dbReference type="GeneID" id="58717555"/>
<name>A0A099W8E2_9LIST</name>
<gene>
    <name evidence="11" type="primary">ctaA</name>
    <name evidence="12" type="ORF">EP57_09235</name>
    <name evidence="14" type="ORF">HB759_02135</name>
    <name evidence="13" type="ORF">HB811_02275</name>
    <name evidence="16" type="ORF">HB902_01305</name>
    <name evidence="17" type="ORF">HB907_03535</name>
    <name evidence="26" type="ORF">HBP98_11275</name>
    <name evidence="18" type="ORF">HCA46_03620</name>
    <name evidence="19" type="ORF">HCA52_01310</name>
    <name evidence="20" type="ORF">HCA55_01080</name>
    <name evidence="21" type="ORF">HCA78_09590</name>
    <name evidence="22" type="ORF">HCB06_05365</name>
    <name evidence="25" type="ORF">HCB25_01335</name>
    <name evidence="23" type="ORF">HCB26_02155</name>
    <name evidence="24" type="ORF">HCB27_09970</name>
    <name evidence="15" type="ORF">HCI99_00740</name>
</gene>
<dbReference type="Proteomes" id="UP000532866">
    <property type="component" value="Unassembled WGS sequence"/>
</dbReference>
<comment type="cofactor">
    <cofactor evidence="11">
        <name>heme b</name>
        <dbReference type="ChEBI" id="CHEBI:60344"/>
    </cofactor>
</comment>
<evidence type="ECO:0000313" key="34">
    <source>
        <dbReference type="Proteomes" id="UP000541955"/>
    </source>
</evidence>
<feature type="binding site" description="axial binding residue" evidence="11">
    <location>
        <position position="276"/>
    </location>
    <ligand>
        <name>heme</name>
        <dbReference type="ChEBI" id="CHEBI:30413"/>
    </ligand>
    <ligandPart>
        <name>Fe</name>
        <dbReference type="ChEBI" id="CHEBI:18248"/>
    </ligandPart>
</feature>
<evidence type="ECO:0000313" key="24">
    <source>
        <dbReference type="EMBL" id="MBC2176944.1"/>
    </source>
</evidence>
<dbReference type="InterPro" id="IPR003780">
    <property type="entry name" value="COX15/CtaA_fam"/>
</dbReference>
<comment type="subunit">
    <text evidence="11">Interacts with CtaB.</text>
</comment>
<feature type="transmembrane region" description="Helical" evidence="11">
    <location>
        <begin position="64"/>
        <end position="84"/>
    </location>
</feature>
<keyword evidence="2 11" id="KW-1003">Cell membrane</keyword>
<comment type="function">
    <text evidence="11">Catalyzes the conversion of heme O to heme A by two successive hydroxylations of the methyl group at C8. The first hydroxylation forms heme I, the second hydroxylation results in an unstable dihydroxymethyl group, which spontaneously dehydrates, resulting in the formyl group of heme A.</text>
</comment>
<evidence type="ECO:0000256" key="2">
    <source>
        <dbReference type="ARBA" id="ARBA00022475"/>
    </source>
</evidence>
<evidence type="ECO:0000313" key="16">
    <source>
        <dbReference type="EMBL" id="MBC1560689.1"/>
    </source>
</evidence>
<evidence type="ECO:0000313" key="18">
    <source>
        <dbReference type="EMBL" id="MBC1777916.1"/>
    </source>
</evidence>
<dbReference type="Proteomes" id="UP000546806">
    <property type="component" value="Unassembled WGS sequence"/>
</dbReference>
<evidence type="ECO:0000256" key="8">
    <source>
        <dbReference type="ARBA" id="ARBA00023133"/>
    </source>
</evidence>
<evidence type="ECO:0000313" key="25">
    <source>
        <dbReference type="EMBL" id="MBC2242687.1"/>
    </source>
</evidence>
<evidence type="ECO:0000313" key="20">
    <source>
        <dbReference type="EMBL" id="MBC1795291.1"/>
    </source>
</evidence>
<evidence type="ECO:0000256" key="4">
    <source>
        <dbReference type="ARBA" id="ARBA00022723"/>
    </source>
</evidence>
<evidence type="ECO:0000313" key="22">
    <source>
        <dbReference type="EMBL" id="MBC2116043.1"/>
    </source>
</evidence>
<dbReference type="EMBL" id="JAAROV010000001">
    <property type="protein sequence ID" value="MBC1315588.1"/>
    <property type="molecule type" value="Genomic_DNA"/>
</dbReference>
<evidence type="ECO:0000313" key="19">
    <source>
        <dbReference type="EMBL" id="MBC1792039.1"/>
    </source>
</evidence>
<evidence type="ECO:0000313" key="14">
    <source>
        <dbReference type="EMBL" id="MBC1330739.1"/>
    </source>
</evidence>
<evidence type="ECO:0000313" key="30">
    <source>
        <dbReference type="Proteomes" id="UP000532866"/>
    </source>
</evidence>
<dbReference type="EC" id="1.17.99.9" evidence="11"/>
<keyword evidence="4 11" id="KW-0479">Metal-binding</keyword>
<evidence type="ECO:0000256" key="7">
    <source>
        <dbReference type="ARBA" id="ARBA00023004"/>
    </source>
</evidence>
<evidence type="ECO:0000313" key="37">
    <source>
        <dbReference type="Proteomes" id="UP000546806"/>
    </source>
</evidence>
<dbReference type="EMBL" id="JAARYY010000001">
    <property type="protein sequence ID" value="MBC2242687.1"/>
    <property type="molecule type" value="Genomic_DNA"/>
</dbReference>
<feature type="transmembrane region" description="Helical" evidence="11">
    <location>
        <begin position="164"/>
        <end position="181"/>
    </location>
</feature>
<dbReference type="EMBL" id="JAARYD010000004">
    <property type="protein sequence ID" value="MBC2176944.1"/>
    <property type="molecule type" value="Genomic_DNA"/>
</dbReference>
<evidence type="ECO:0000313" key="26">
    <source>
        <dbReference type="EMBL" id="MBC2372582.1"/>
    </source>
</evidence>
<dbReference type="Proteomes" id="UP000546244">
    <property type="component" value="Unassembled WGS sequence"/>
</dbReference>
<comment type="caution">
    <text evidence="12">The sequence shown here is derived from an EMBL/GenBank/DDBJ whole genome shotgun (WGS) entry which is preliminary data.</text>
</comment>
<dbReference type="Proteomes" id="UP000547643">
    <property type="component" value="Unassembled WGS sequence"/>
</dbReference>
<evidence type="ECO:0000313" key="12">
    <source>
        <dbReference type="EMBL" id="KGL40728.1"/>
    </source>
</evidence>
<keyword evidence="9 11" id="KW-0472">Membrane</keyword>
<feature type="transmembrane region" description="Helical" evidence="11">
    <location>
        <begin position="271"/>
        <end position="295"/>
    </location>
</feature>
<dbReference type="EMBL" id="JAARXI010000002">
    <property type="protein sequence ID" value="MBC2116043.1"/>
    <property type="molecule type" value="Genomic_DNA"/>
</dbReference>
<keyword evidence="5 11" id="KW-1133">Transmembrane helix</keyword>
<dbReference type="EMBL" id="JAAROL010000001">
    <property type="protein sequence ID" value="MBC1330739.1"/>
    <property type="molecule type" value="Genomic_DNA"/>
</dbReference>
<comment type="subcellular location">
    <subcellularLocation>
        <location evidence="11">Cell membrane</location>
        <topology evidence="11">Multi-pass membrane protein</topology>
    </subcellularLocation>
    <subcellularLocation>
        <location evidence="1">Membrane</location>
        <topology evidence="1">Multi-pass membrane protein</topology>
    </subcellularLocation>
</comment>
<evidence type="ECO:0000313" key="28">
    <source>
        <dbReference type="Proteomes" id="UP000519573"/>
    </source>
</evidence>
<dbReference type="AlphaFoldDB" id="A0A099W8E2"/>
<dbReference type="Proteomes" id="UP000529446">
    <property type="component" value="Unassembled WGS sequence"/>
</dbReference>
<dbReference type="UniPathway" id="UPA00269">
    <property type="reaction ID" value="UER00713"/>
</dbReference>
<dbReference type="Proteomes" id="UP000519573">
    <property type="component" value="Unassembled WGS sequence"/>
</dbReference>
<feature type="transmembrane region" description="Helical" evidence="11">
    <location>
        <begin position="212"/>
        <end position="233"/>
    </location>
</feature>
<keyword evidence="27" id="KW-1185">Reference proteome</keyword>
<dbReference type="EMBL" id="JAARMV010000002">
    <property type="protein sequence ID" value="MBC2372582.1"/>
    <property type="molecule type" value="Genomic_DNA"/>
</dbReference>
<dbReference type="Pfam" id="PF02628">
    <property type="entry name" value="COX15-CtaA"/>
    <property type="match status" value="1"/>
</dbReference>